<dbReference type="STRING" id="8022.A0A060YH06"/>
<reference evidence="2" key="2">
    <citation type="submission" date="2014-03" db="EMBL/GenBank/DDBJ databases">
        <authorList>
            <person name="Genoscope - CEA"/>
        </authorList>
    </citation>
    <scope>NUCLEOTIDE SEQUENCE</scope>
</reference>
<evidence type="ECO:0000259" key="1">
    <source>
        <dbReference type="Pfam" id="PF00048"/>
    </source>
</evidence>
<dbReference type="Pfam" id="PF00048">
    <property type="entry name" value="IL8"/>
    <property type="match status" value="1"/>
</dbReference>
<sequence length="109" mass="11957">MQLCYGPMACLALFAVILSLTATDTDANKVHNCCTKVSKQKITVPIIGARLQKKALPCVNAVIFETDNGETICSHWKVSWVRKAFFQLEMARKSLDTQVPTANSPTTSP</sequence>
<dbReference type="EMBL" id="FR910940">
    <property type="protein sequence ID" value="CDQ90792.1"/>
    <property type="molecule type" value="Genomic_DNA"/>
</dbReference>
<protein>
    <recommendedName>
        <fullName evidence="1">Chemokine interleukin-8-like domain-containing protein</fullName>
    </recommendedName>
</protein>
<dbReference type="GO" id="GO:0005576">
    <property type="term" value="C:extracellular region"/>
    <property type="evidence" value="ECO:0007669"/>
    <property type="project" value="InterPro"/>
</dbReference>
<dbReference type="GO" id="GO:0006955">
    <property type="term" value="P:immune response"/>
    <property type="evidence" value="ECO:0007669"/>
    <property type="project" value="InterPro"/>
</dbReference>
<dbReference type="InterPro" id="IPR001811">
    <property type="entry name" value="Chemokine_IL8-like_dom"/>
</dbReference>
<proteinExistence type="predicted"/>
<dbReference type="SUPFAM" id="SSF54117">
    <property type="entry name" value="Interleukin 8-like chemokines"/>
    <property type="match status" value="1"/>
</dbReference>
<feature type="domain" description="Chemokine interleukin-8-like" evidence="1">
    <location>
        <begin position="32"/>
        <end position="85"/>
    </location>
</feature>
<evidence type="ECO:0000313" key="2">
    <source>
        <dbReference type="EMBL" id="CDQ90792.1"/>
    </source>
</evidence>
<reference evidence="2" key="1">
    <citation type="journal article" date="2014" name="Nat. Commun.">
        <title>The rainbow trout genome provides novel insights into evolution after whole-genome duplication in vertebrates.</title>
        <authorList>
            <person name="Berthelot C."/>
            <person name="Brunet F."/>
            <person name="Chalopin D."/>
            <person name="Juanchich A."/>
            <person name="Bernard M."/>
            <person name="Noel B."/>
            <person name="Bento P."/>
            <person name="Da Silva C."/>
            <person name="Labadie K."/>
            <person name="Alberti A."/>
            <person name="Aury J.M."/>
            <person name="Louis A."/>
            <person name="Dehais P."/>
            <person name="Bardou P."/>
            <person name="Montfort J."/>
            <person name="Klopp C."/>
            <person name="Cabau C."/>
            <person name="Gaspin C."/>
            <person name="Thorgaard G.H."/>
            <person name="Boussaha M."/>
            <person name="Quillet E."/>
            <person name="Guyomard R."/>
            <person name="Galiana D."/>
            <person name="Bobe J."/>
            <person name="Volff J.N."/>
            <person name="Genet C."/>
            <person name="Wincker P."/>
            <person name="Jaillon O."/>
            <person name="Roest Crollius H."/>
            <person name="Guiguen Y."/>
        </authorList>
    </citation>
    <scope>NUCLEOTIDE SEQUENCE [LARGE SCALE GENOMIC DNA]</scope>
</reference>
<gene>
    <name evidence="2" type="ORF">GSONMT00017873001</name>
</gene>
<dbReference type="Gene3D" id="2.40.50.40">
    <property type="match status" value="1"/>
</dbReference>
<dbReference type="AlphaFoldDB" id="A0A060YH06"/>
<dbReference type="PaxDb" id="8022-A0A060YH06"/>
<evidence type="ECO:0000313" key="3">
    <source>
        <dbReference type="Proteomes" id="UP000193380"/>
    </source>
</evidence>
<accession>A0A060YH06</accession>
<name>A0A060YH06_ONCMY</name>
<dbReference type="InterPro" id="IPR036048">
    <property type="entry name" value="Interleukin_8-like_sf"/>
</dbReference>
<organism evidence="2 3">
    <name type="scientific">Oncorhynchus mykiss</name>
    <name type="common">Rainbow trout</name>
    <name type="synonym">Salmo gairdneri</name>
    <dbReference type="NCBI Taxonomy" id="8022"/>
    <lineage>
        <taxon>Eukaryota</taxon>
        <taxon>Metazoa</taxon>
        <taxon>Chordata</taxon>
        <taxon>Craniata</taxon>
        <taxon>Vertebrata</taxon>
        <taxon>Euteleostomi</taxon>
        <taxon>Actinopterygii</taxon>
        <taxon>Neopterygii</taxon>
        <taxon>Teleostei</taxon>
        <taxon>Protacanthopterygii</taxon>
        <taxon>Salmoniformes</taxon>
        <taxon>Salmonidae</taxon>
        <taxon>Salmoninae</taxon>
        <taxon>Oncorhynchus</taxon>
    </lineage>
</organism>
<dbReference type="GO" id="GO:0008009">
    <property type="term" value="F:chemokine activity"/>
    <property type="evidence" value="ECO:0007669"/>
    <property type="project" value="InterPro"/>
</dbReference>
<dbReference type="CDD" id="cd00272">
    <property type="entry name" value="Chemokine_CC"/>
    <property type="match status" value="1"/>
</dbReference>
<dbReference type="Proteomes" id="UP000193380">
    <property type="component" value="Unassembled WGS sequence"/>
</dbReference>